<feature type="chain" id="PRO_5008663412" description="Surface-adhesin protein E-like domain-containing protein" evidence="1">
    <location>
        <begin position="24"/>
        <end position="124"/>
    </location>
</feature>
<dbReference type="EMBL" id="LWRY01000102">
    <property type="protein sequence ID" value="OCX72744.1"/>
    <property type="molecule type" value="Genomic_DNA"/>
</dbReference>
<comment type="caution">
    <text evidence="3">The sequence shown here is derived from an EMBL/GenBank/DDBJ whole genome shotgun (WGS) entry which is preliminary data.</text>
</comment>
<dbReference type="Proteomes" id="UP000095008">
    <property type="component" value="Unassembled WGS sequence"/>
</dbReference>
<dbReference type="AlphaFoldDB" id="A0A1C2I9U1"/>
<proteinExistence type="predicted"/>
<name>A0A1C2I9U1_ACITH</name>
<dbReference type="InterPro" id="IPR031939">
    <property type="entry name" value="Adhesin_E-like"/>
</dbReference>
<reference evidence="3" key="1">
    <citation type="journal article" date="2016" name="Int. J. Mol. Sci.">
        <title>Comparative genomics of the extreme acidophile Acidithiobacillus thiooxidans reveals intraspecific divergence and niche adaptation.</title>
        <authorList>
            <person name="Zhang X."/>
            <person name="Feng X."/>
            <person name="Tao J."/>
            <person name="Ma L."/>
            <person name="Xiao Y."/>
            <person name="Liang Y."/>
            <person name="Liu X."/>
            <person name="Yin H."/>
        </authorList>
    </citation>
    <scope>NUCLEOTIDE SEQUENCE [LARGE SCALE GENOMIC DNA]</scope>
    <source>
        <strain evidence="3">DXS-W</strain>
    </source>
</reference>
<keyword evidence="4" id="KW-1185">Reference proteome</keyword>
<evidence type="ECO:0000256" key="1">
    <source>
        <dbReference type="SAM" id="SignalP"/>
    </source>
</evidence>
<dbReference type="Pfam" id="PF16747">
    <property type="entry name" value="Adhesin_E"/>
    <property type="match status" value="1"/>
</dbReference>
<sequence length="124" mass="13523">MCKMRKISLALVALMGLTGVAYGANWVQIGHASDNALFIAPAEPHDCVWEKMQYSVPQRKAGEYFDKIVSLTKVNCAAAWTKELQISIYLGNHVLESESVHEPKQYAAPGTASAVLLNAVCSKK</sequence>
<evidence type="ECO:0000313" key="4">
    <source>
        <dbReference type="Proteomes" id="UP000095008"/>
    </source>
</evidence>
<evidence type="ECO:0000313" key="3">
    <source>
        <dbReference type="EMBL" id="OCX72744.1"/>
    </source>
</evidence>
<protein>
    <recommendedName>
        <fullName evidence="2">Surface-adhesin protein E-like domain-containing protein</fullName>
    </recommendedName>
</protein>
<feature type="signal peptide" evidence="1">
    <location>
        <begin position="1"/>
        <end position="23"/>
    </location>
</feature>
<evidence type="ECO:0000259" key="2">
    <source>
        <dbReference type="Pfam" id="PF16747"/>
    </source>
</evidence>
<keyword evidence="1" id="KW-0732">Signal</keyword>
<accession>A0A1C2I9U1</accession>
<gene>
    <name evidence="3" type="ORF">A6M23_09175</name>
</gene>
<organism evidence="3 4">
    <name type="scientific">Acidithiobacillus thiooxidans</name>
    <name type="common">Thiobacillus thiooxidans</name>
    <dbReference type="NCBI Taxonomy" id="930"/>
    <lineage>
        <taxon>Bacteria</taxon>
        <taxon>Pseudomonadati</taxon>
        <taxon>Pseudomonadota</taxon>
        <taxon>Acidithiobacillia</taxon>
        <taxon>Acidithiobacillales</taxon>
        <taxon>Acidithiobacillaceae</taxon>
        <taxon>Acidithiobacillus</taxon>
    </lineage>
</organism>
<feature type="domain" description="Surface-adhesin protein E-like" evidence="2">
    <location>
        <begin position="26"/>
        <end position="122"/>
    </location>
</feature>